<dbReference type="PANTHER" id="PTHR33119:SF1">
    <property type="entry name" value="FE2OG DIOXYGENASE DOMAIN-CONTAINING PROTEIN"/>
    <property type="match status" value="1"/>
</dbReference>
<dbReference type="EMBL" id="JADGJD010001925">
    <property type="protein sequence ID" value="KAJ3036558.1"/>
    <property type="molecule type" value="Genomic_DNA"/>
</dbReference>
<keyword evidence="5" id="KW-1185">Reference proteome</keyword>
<evidence type="ECO:0000256" key="1">
    <source>
        <dbReference type="SAM" id="MobiDB-lite"/>
    </source>
</evidence>
<protein>
    <submittedName>
        <fullName evidence="4">Uncharacterized protein</fullName>
    </submittedName>
</protein>
<comment type="caution">
    <text evidence="4">The sequence shown here is derived from an EMBL/GenBank/DDBJ whole genome shotgun (WGS) entry which is preliminary data.</text>
</comment>
<feature type="compositionally biased region" description="Acidic residues" evidence="1">
    <location>
        <begin position="274"/>
        <end position="284"/>
    </location>
</feature>
<accession>A0AAD5S3Z0</accession>
<feature type="domain" description="DUF4246" evidence="3">
    <location>
        <begin position="17"/>
        <end position="68"/>
    </location>
</feature>
<name>A0AAD5S3Z0_9FUNG</name>
<dbReference type="Pfam" id="PF21666">
    <property type="entry name" value="DUF4246_N"/>
    <property type="match status" value="1"/>
</dbReference>
<sequence length="537" mass="61106">MVTPAGPPRNADLVGIPDPFQTGDFGEGLPPKTIREISLIGLSNAIRNKPNWQTKVNNPEIVEKWKSEVATNMIPGTFDYVLAELRHDAEHDPQRFGIHAVRLVDDLVPAELVAQLKEQVRALEEVPDAKKDWHPGSNNQVLDLVHPSLFCYVEGTTPSLSWEEAKHLSWQQLVGAGTPPAQSIKDDTDPLRDPFHSDKFQWLPSEFTVRPDGSTTITSYINNLHPRAYQPLYKILAQIFSHFIPLFNGVLTDLFHPRSNRIDVDPYDWYADQPEPEDEDEWDEWHENREPRQPDIPTFSPPPPPEPSPKQPIVDLKGRNLQVIIKLASIHLTPSNPTYPGGVWHVEGMDNEHIVASGIYYYDVSNITESKLSFRAAVCEPEYEQNDDNGVLAIYGLQNEQALVQELGSVVAAEGRAVAFPNLYQHRVQPFSLLDPSKPGHRKILVFFLVDPSETVISTQVVPPQQREWVVEELVNRRGAPFRGLPDLVVERIVDYLGFPTLEEAKKNRQGLMDERKYFVDEVRDQWFEREFSLCEH</sequence>
<reference evidence="4" key="1">
    <citation type="submission" date="2020-05" db="EMBL/GenBank/DDBJ databases">
        <title>Phylogenomic resolution of chytrid fungi.</title>
        <authorList>
            <person name="Stajich J.E."/>
            <person name="Amses K."/>
            <person name="Simmons R."/>
            <person name="Seto K."/>
            <person name="Myers J."/>
            <person name="Bonds A."/>
            <person name="Quandt C.A."/>
            <person name="Barry K."/>
            <person name="Liu P."/>
            <person name="Grigoriev I."/>
            <person name="Longcore J.E."/>
            <person name="James T.Y."/>
        </authorList>
    </citation>
    <scope>NUCLEOTIDE SEQUENCE</scope>
    <source>
        <strain evidence="4">JEL0318</strain>
    </source>
</reference>
<feature type="compositionally biased region" description="Pro residues" evidence="1">
    <location>
        <begin position="299"/>
        <end position="310"/>
    </location>
</feature>
<gene>
    <name evidence="4" type="ORF">HK097_003806</name>
</gene>
<feature type="domain" description="DUF4246" evidence="2">
    <location>
        <begin position="77"/>
        <end position="472"/>
    </location>
</feature>
<evidence type="ECO:0000259" key="3">
    <source>
        <dbReference type="Pfam" id="PF21666"/>
    </source>
</evidence>
<dbReference type="InterPro" id="IPR049192">
    <property type="entry name" value="DUF4246_C"/>
</dbReference>
<dbReference type="InterPro" id="IPR049207">
    <property type="entry name" value="DUF4246_N"/>
</dbReference>
<evidence type="ECO:0000259" key="2">
    <source>
        <dbReference type="Pfam" id="PF14033"/>
    </source>
</evidence>
<evidence type="ECO:0000313" key="4">
    <source>
        <dbReference type="EMBL" id="KAJ3036558.1"/>
    </source>
</evidence>
<feature type="region of interest" description="Disordered" evidence="1">
    <location>
        <begin position="1"/>
        <end position="27"/>
    </location>
</feature>
<proteinExistence type="predicted"/>
<feature type="region of interest" description="Disordered" evidence="1">
    <location>
        <begin position="266"/>
        <end position="313"/>
    </location>
</feature>
<dbReference type="Pfam" id="PF14033">
    <property type="entry name" value="DUF4246"/>
    <property type="match status" value="1"/>
</dbReference>
<dbReference type="AlphaFoldDB" id="A0AAD5S3Z0"/>
<dbReference type="PANTHER" id="PTHR33119">
    <property type="entry name" value="IFI3P"/>
    <property type="match status" value="1"/>
</dbReference>
<organism evidence="4 5">
    <name type="scientific">Rhizophlyctis rosea</name>
    <dbReference type="NCBI Taxonomy" id="64517"/>
    <lineage>
        <taxon>Eukaryota</taxon>
        <taxon>Fungi</taxon>
        <taxon>Fungi incertae sedis</taxon>
        <taxon>Chytridiomycota</taxon>
        <taxon>Chytridiomycota incertae sedis</taxon>
        <taxon>Chytridiomycetes</taxon>
        <taxon>Rhizophlyctidales</taxon>
        <taxon>Rhizophlyctidaceae</taxon>
        <taxon>Rhizophlyctis</taxon>
    </lineage>
</organism>
<dbReference type="Proteomes" id="UP001212841">
    <property type="component" value="Unassembled WGS sequence"/>
</dbReference>
<dbReference type="InterPro" id="IPR025340">
    <property type="entry name" value="DUF4246"/>
</dbReference>
<evidence type="ECO:0000313" key="5">
    <source>
        <dbReference type="Proteomes" id="UP001212841"/>
    </source>
</evidence>